<dbReference type="GeneID" id="80020019"/>
<dbReference type="RefSeq" id="YP_010755366.1">
    <property type="nucleotide sequence ID" value="NC_073469.1"/>
</dbReference>
<keyword evidence="1" id="KW-0472">Membrane</keyword>
<dbReference type="KEGG" id="vg:80020019"/>
<evidence type="ECO:0000313" key="3">
    <source>
        <dbReference type="Proteomes" id="UP001063033"/>
    </source>
</evidence>
<accession>A0A977KNK0</accession>
<keyword evidence="1" id="KW-0812">Transmembrane</keyword>
<organism evidence="2 3">
    <name type="scientific">Arthrobacter phage Shambre1</name>
    <dbReference type="NCBI Taxonomy" id="2927284"/>
    <lineage>
        <taxon>Viruses</taxon>
        <taxon>Duplodnaviria</taxon>
        <taxon>Heunggongvirae</taxon>
        <taxon>Uroviricota</taxon>
        <taxon>Caudoviricetes</taxon>
        <taxon>Bismarckvirus</taxon>
        <taxon>Bismarckvirus shambre1</taxon>
    </lineage>
</organism>
<feature type="transmembrane region" description="Helical" evidence="1">
    <location>
        <begin position="12"/>
        <end position="30"/>
    </location>
</feature>
<sequence length="95" mass="10690">MFEIPAGVGDWTAGTLLVIVVLLILTDRLVTRGRLLDEREEKKLWQANAETQQTINQENTKTISSYAEAALLQKKVLKALQEQHQLQNISDGEDT</sequence>
<keyword evidence="1" id="KW-1133">Transmembrane helix</keyword>
<reference evidence="2" key="1">
    <citation type="submission" date="2022-08" db="EMBL/GenBank/DDBJ databases">
        <authorList>
            <person name="Dojs M.A."/>
            <person name="Fleischacker C.L."/>
            <person name="Jackson S.M."/>
            <person name="Feiring S.B."/>
            <person name="Webb R.J."/>
            <person name="Schaefbauer A.B."/>
            <person name="Vigness C.A."/>
            <person name="Boyle B.L."/>
            <person name="Frank J.R."/>
            <person name="Fleischacker T.C."/>
            <person name="Ackerman S.B."/>
            <person name="Balish M.F."/>
            <person name="Garlena R.A."/>
            <person name="Russell D.A."/>
            <person name="Jacobs-Sera D."/>
            <person name="Hatfull G.F."/>
        </authorList>
    </citation>
    <scope>NUCLEOTIDE SEQUENCE</scope>
</reference>
<proteinExistence type="predicted"/>
<name>A0A977KNK0_9CAUD</name>
<evidence type="ECO:0000256" key="1">
    <source>
        <dbReference type="SAM" id="Phobius"/>
    </source>
</evidence>
<evidence type="ECO:0000313" key="2">
    <source>
        <dbReference type="EMBL" id="UXE04760.1"/>
    </source>
</evidence>
<dbReference type="EMBL" id="OP297545">
    <property type="protein sequence ID" value="UXE04760.1"/>
    <property type="molecule type" value="Genomic_DNA"/>
</dbReference>
<gene>
    <name evidence="2" type="primary">23</name>
    <name evidence="2" type="ORF">SEA_SHAMBRE1_23</name>
</gene>
<keyword evidence="3" id="KW-1185">Reference proteome</keyword>
<dbReference type="Proteomes" id="UP001063033">
    <property type="component" value="Segment"/>
</dbReference>
<protein>
    <submittedName>
        <fullName evidence="2">Membrane protein</fullName>
    </submittedName>
</protein>